<reference evidence="9" key="1">
    <citation type="submission" date="2016-10" db="EMBL/GenBank/DDBJ databases">
        <authorList>
            <person name="Varghese N."/>
            <person name="Submissions S."/>
        </authorList>
    </citation>
    <scope>NUCLEOTIDE SEQUENCE [LARGE SCALE GENOMIC DNA]</scope>
    <source>
        <strain evidence="9">DSM 11005</strain>
    </source>
</reference>
<dbReference type="PIRSF" id="PIRSF000535">
    <property type="entry name" value="1PFK/6PFK/LacC"/>
    <property type="match status" value="1"/>
</dbReference>
<organism evidence="8 9">
    <name type="scientific">Succiniclasticum ruminis</name>
    <dbReference type="NCBI Taxonomy" id="40841"/>
    <lineage>
        <taxon>Bacteria</taxon>
        <taxon>Bacillati</taxon>
        <taxon>Bacillota</taxon>
        <taxon>Negativicutes</taxon>
        <taxon>Acidaminococcales</taxon>
        <taxon>Acidaminococcaceae</taxon>
        <taxon>Succiniclasticum</taxon>
    </lineage>
</organism>
<dbReference type="Gene3D" id="3.40.1190.20">
    <property type="match status" value="1"/>
</dbReference>
<evidence type="ECO:0000256" key="6">
    <source>
        <dbReference type="PIRNR" id="PIRNR000535"/>
    </source>
</evidence>
<keyword evidence="9" id="KW-1185">Reference proteome</keyword>
<protein>
    <recommendedName>
        <fullName evidence="6">Tagatose-6-phosphate kinase</fullName>
        <ecNumber evidence="6">2.7.1.144</ecNumber>
    </recommendedName>
</protein>
<dbReference type="CDD" id="cd01164">
    <property type="entry name" value="FruK_PfkB_like"/>
    <property type="match status" value="1"/>
</dbReference>
<dbReference type="FunFam" id="3.40.1190.20:FF:000001">
    <property type="entry name" value="Phosphofructokinase"/>
    <property type="match status" value="1"/>
</dbReference>
<name>A0A1G6N1K0_9FIRM</name>
<dbReference type="GO" id="GO:2001059">
    <property type="term" value="P:D-tagatose 6-phosphate catabolic process"/>
    <property type="evidence" value="ECO:0007669"/>
    <property type="project" value="UniProtKB-UniPathway"/>
</dbReference>
<gene>
    <name evidence="8" type="ORF">SAMN04487864_11185</name>
</gene>
<dbReference type="EC" id="2.7.1.144" evidence="6"/>
<evidence type="ECO:0000256" key="2">
    <source>
        <dbReference type="ARBA" id="ARBA00022679"/>
    </source>
</evidence>
<dbReference type="SUPFAM" id="SSF53613">
    <property type="entry name" value="Ribokinase-like"/>
    <property type="match status" value="1"/>
</dbReference>
<dbReference type="AlphaFoldDB" id="A0A1G6N1K0"/>
<dbReference type="InterPro" id="IPR011611">
    <property type="entry name" value="PfkB_dom"/>
</dbReference>
<keyword evidence="3 6" id="KW-0547">Nucleotide-binding</keyword>
<evidence type="ECO:0000313" key="9">
    <source>
        <dbReference type="Proteomes" id="UP000198943"/>
    </source>
</evidence>
<evidence type="ECO:0000256" key="1">
    <source>
        <dbReference type="ARBA" id="ARBA00005380"/>
    </source>
</evidence>
<dbReference type="GO" id="GO:0005524">
    <property type="term" value="F:ATP binding"/>
    <property type="evidence" value="ECO:0007669"/>
    <property type="project" value="UniProtKB-KW"/>
</dbReference>
<proteinExistence type="inferred from homology"/>
<sequence>MIYTVTFNPSLDYTVHMPVFRAGAINRVVQEAVYPGGKGINVGIILRRLGLPVRLLGFVAGFTGAEIERLSGLAGCQCDFIHLEEGLSRINVKIGAGKTVLAGEEKAAGTEAALAETGGETAVNGLGPEISDENLQLLFRQFDALGREDILVLSGSIAKGLPADTYRKILERMNGKHVRVVVDAEGELLTSAIPCHPFLIKPNKEELEGLFKQELRSDEDVAACAEKLRQQGAGNVLVSLGGDGALLAGEDGKIYRCLSPKGTLVNSVGAGDSMVAGFLAGYKRSDGNLSEALRYGIASGSATAFKDWLAEREEIEALLAGI</sequence>
<dbReference type="Pfam" id="PF00294">
    <property type="entry name" value="PfkB"/>
    <property type="match status" value="2"/>
</dbReference>
<keyword evidence="6" id="KW-0423">Lactose metabolism</keyword>
<evidence type="ECO:0000256" key="4">
    <source>
        <dbReference type="ARBA" id="ARBA00022777"/>
    </source>
</evidence>
<feature type="domain" description="Carbohydrate kinase PfkB" evidence="7">
    <location>
        <begin position="105"/>
        <end position="304"/>
    </location>
</feature>
<dbReference type="OrthoDB" id="9801219at2"/>
<dbReference type="GO" id="GO:0005829">
    <property type="term" value="C:cytosol"/>
    <property type="evidence" value="ECO:0007669"/>
    <property type="project" value="TreeGrafter"/>
</dbReference>
<feature type="domain" description="Carbohydrate kinase PfkB" evidence="7">
    <location>
        <begin position="22"/>
        <end position="93"/>
    </location>
</feature>
<dbReference type="InterPro" id="IPR002173">
    <property type="entry name" value="Carboh/pur_kinase_PfkB_CS"/>
</dbReference>
<keyword evidence="2 6" id="KW-0808">Transferase</keyword>
<dbReference type="InterPro" id="IPR029056">
    <property type="entry name" value="Ribokinase-like"/>
</dbReference>
<dbReference type="PANTHER" id="PTHR46566">
    <property type="entry name" value="1-PHOSPHOFRUCTOKINASE-RELATED"/>
    <property type="match status" value="1"/>
</dbReference>
<dbReference type="PROSITE" id="PS00584">
    <property type="entry name" value="PFKB_KINASES_2"/>
    <property type="match status" value="1"/>
</dbReference>
<dbReference type="EMBL" id="FMYW01000011">
    <property type="protein sequence ID" value="SDC61709.1"/>
    <property type="molecule type" value="Genomic_DNA"/>
</dbReference>
<evidence type="ECO:0000256" key="3">
    <source>
        <dbReference type="ARBA" id="ARBA00022741"/>
    </source>
</evidence>
<evidence type="ECO:0000313" key="8">
    <source>
        <dbReference type="EMBL" id="SDC61709.1"/>
    </source>
</evidence>
<comment type="similarity">
    <text evidence="6">Belongs to the carbohydrate kinase PfkB family. LacC subfamily.</text>
</comment>
<dbReference type="GO" id="GO:0005988">
    <property type="term" value="P:lactose metabolic process"/>
    <property type="evidence" value="ECO:0007669"/>
    <property type="project" value="UniProtKB-KW"/>
</dbReference>
<accession>A0A1G6N1K0</accession>
<dbReference type="GO" id="GO:0008443">
    <property type="term" value="F:phosphofructokinase activity"/>
    <property type="evidence" value="ECO:0007669"/>
    <property type="project" value="TreeGrafter"/>
</dbReference>
<dbReference type="UniPathway" id="UPA00704">
    <property type="reaction ID" value="UER00715"/>
</dbReference>
<dbReference type="Proteomes" id="UP000198943">
    <property type="component" value="Unassembled WGS sequence"/>
</dbReference>
<keyword evidence="4 8" id="KW-0418">Kinase</keyword>
<comment type="similarity">
    <text evidence="1">Belongs to the carbohydrate kinase pfkB family.</text>
</comment>
<dbReference type="InterPro" id="IPR017583">
    <property type="entry name" value="Tagatose/fructose_Pkinase"/>
</dbReference>
<dbReference type="GO" id="GO:0016052">
    <property type="term" value="P:carbohydrate catabolic process"/>
    <property type="evidence" value="ECO:0007669"/>
    <property type="project" value="UniProtKB-ARBA"/>
</dbReference>
<evidence type="ECO:0000259" key="7">
    <source>
        <dbReference type="Pfam" id="PF00294"/>
    </source>
</evidence>
<keyword evidence="5 6" id="KW-0067">ATP-binding</keyword>
<dbReference type="GO" id="GO:0009024">
    <property type="term" value="F:tagatose-6-phosphate kinase activity"/>
    <property type="evidence" value="ECO:0007669"/>
    <property type="project" value="UniProtKB-EC"/>
</dbReference>
<comment type="pathway">
    <text evidence="6">Carbohydrate metabolism; D-tagatose 6-phosphate degradation; D-glyceraldehyde 3-phosphate and glycerone phosphate from D-tagatose 6-phosphate: step 1/2.</text>
</comment>
<comment type="catalytic activity">
    <reaction evidence="6">
        <text>D-tagatofuranose 6-phosphate + ATP = D-tagatofuranose 1,6-bisphosphate + ADP + H(+)</text>
        <dbReference type="Rhea" id="RHEA:12420"/>
        <dbReference type="ChEBI" id="CHEBI:15378"/>
        <dbReference type="ChEBI" id="CHEBI:30616"/>
        <dbReference type="ChEBI" id="CHEBI:58694"/>
        <dbReference type="ChEBI" id="CHEBI:58695"/>
        <dbReference type="ChEBI" id="CHEBI:456216"/>
        <dbReference type="EC" id="2.7.1.144"/>
    </reaction>
</comment>
<dbReference type="RefSeq" id="WP_093730800.1">
    <property type="nucleotide sequence ID" value="NZ_FMYW01000011.1"/>
</dbReference>
<dbReference type="GO" id="GO:0044281">
    <property type="term" value="P:small molecule metabolic process"/>
    <property type="evidence" value="ECO:0007669"/>
    <property type="project" value="UniProtKB-ARBA"/>
</dbReference>
<evidence type="ECO:0000256" key="5">
    <source>
        <dbReference type="ARBA" id="ARBA00022840"/>
    </source>
</evidence>
<dbReference type="PANTHER" id="PTHR46566:SF1">
    <property type="entry name" value="1-PHOSPHOFRUCTOKINASE"/>
    <property type="match status" value="1"/>
</dbReference>